<evidence type="ECO:0000259" key="5">
    <source>
        <dbReference type="SMART" id="SM00984"/>
    </source>
</evidence>
<dbReference type="STRING" id="206665.SAMN04488516_10693"/>
<dbReference type="SUPFAM" id="SSF51735">
    <property type="entry name" value="NAD(P)-binding Rossmann-fold domains"/>
    <property type="match status" value="1"/>
</dbReference>
<dbReference type="NCBIfam" id="TIGR03026">
    <property type="entry name" value="NDP-sugDHase"/>
    <property type="match status" value="1"/>
</dbReference>
<accession>A0A1H0E1S6</accession>
<dbReference type="InterPro" id="IPR001732">
    <property type="entry name" value="UDP-Glc/GDP-Man_DH_N"/>
</dbReference>
<dbReference type="Pfam" id="PF00984">
    <property type="entry name" value="UDPG_MGDP_dh"/>
    <property type="match status" value="1"/>
</dbReference>
<comment type="similarity">
    <text evidence="1 4">Belongs to the UDP-glucose/GDP-mannose dehydrogenase family.</text>
</comment>
<name>A0A1H0E1S6_9BACT</name>
<keyword evidence="7" id="KW-1185">Reference proteome</keyword>
<evidence type="ECO:0000256" key="4">
    <source>
        <dbReference type="PIRNR" id="PIRNR000124"/>
    </source>
</evidence>
<dbReference type="InterPro" id="IPR017476">
    <property type="entry name" value="UDP-Glc/GDP-Man"/>
</dbReference>
<dbReference type="PIRSF" id="PIRSF500136">
    <property type="entry name" value="UDP_ManNAc_DH"/>
    <property type="match status" value="1"/>
</dbReference>
<dbReference type="Pfam" id="PF03721">
    <property type="entry name" value="UDPG_MGDP_dh_N"/>
    <property type="match status" value="1"/>
</dbReference>
<dbReference type="SMART" id="SM00984">
    <property type="entry name" value="UDPG_MGDP_dh_C"/>
    <property type="match status" value="1"/>
</dbReference>
<evidence type="ECO:0000313" key="6">
    <source>
        <dbReference type="EMBL" id="SDN76332.1"/>
    </source>
</evidence>
<dbReference type="InterPro" id="IPR014026">
    <property type="entry name" value="UDP-Glc/GDP-Man_DH_dimer"/>
</dbReference>
<protein>
    <submittedName>
        <fullName evidence="6">UDP-N-acetyl-D-galactosamine dehydrogenase</fullName>
    </submittedName>
</protein>
<dbReference type="PANTHER" id="PTHR43491:SF2">
    <property type="entry name" value="UDP-N-ACETYL-D-MANNOSAMINE DEHYDROGENASE"/>
    <property type="match status" value="1"/>
</dbReference>
<dbReference type="GO" id="GO:0016616">
    <property type="term" value="F:oxidoreductase activity, acting on the CH-OH group of donors, NAD or NADP as acceptor"/>
    <property type="evidence" value="ECO:0007669"/>
    <property type="project" value="InterPro"/>
</dbReference>
<dbReference type="Proteomes" id="UP000199602">
    <property type="component" value="Unassembled WGS sequence"/>
</dbReference>
<dbReference type="InterPro" id="IPR008927">
    <property type="entry name" value="6-PGluconate_DH-like_C_sf"/>
</dbReference>
<dbReference type="GO" id="GO:0051287">
    <property type="term" value="F:NAD binding"/>
    <property type="evidence" value="ECO:0007669"/>
    <property type="project" value="InterPro"/>
</dbReference>
<dbReference type="Gene3D" id="3.40.50.720">
    <property type="entry name" value="NAD(P)-binding Rossmann-like Domain"/>
    <property type="match status" value="2"/>
</dbReference>
<dbReference type="RefSeq" id="WP_092065394.1">
    <property type="nucleotide sequence ID" value="NZ_FNIN01000006.1"/>
</dbReference>
<dbReference type="SUPFAM" id="SSF52413">
    <property type="entry name" value="UDP-glucose/GDP-mannose dehydrogenase C-terminal domain"/>
    <property type="match status" value="1"/>
</dbReference>
<dbReference type="InterPro" id="IPR028359">
    <property type="entry name" value="UDP_ManNAc/GlcNAc_DH"/>
</dbReference>
<evidence type="ECO:0000256" key="2">
    <source>
        <dbReference type="ARBA" id="ARBA00023002"/>
    </source>
</evidence>
<keyword evidence="2" id="KW-0560">Oxidoreductase</keyword>
<reference evidence="6 7" key="1">
    <citation type="submission" date="2016-10" db="EMBL/GenBank/DDBJ databases">
        <authorList>
            <person name="de Groot N.N."/>
        </authorList>
    </citation>
    <scope>NUCLEOTIDE SEQUENCE [LARGE SCALE GENOMIC DNA]</scope>
    <source>
        <strain evidence="6 7">DSM 15269</strain>
    </source>
</reference>
<dbReference type="GO" id="GO:0000271">
    <property type="term" value="P:polysaccharide biosynthetic process"/>
    <property type="evidence" value="ECO:0007669"/>
    <property type="project" value="InterPro"/>
</dbReference>
<dbReference type="PIRSF" id="PIRSF000124">
    <property type="entry name" value="UDPglc_GDPman_dh"/>
    <property type="match status" value="1"/>
</dbReference>
<dbReference type="SUPFAM" id="SSF48179">
    <property type="entry name" value="6-phosphogluconate dehydrogenase C-terminal domain-like"/>
    <property type="match status" value="1"/>
</dbReference>
<dbReference type="OrthoDB" id="9803238at2"/>
<dbReference type="InterPro" id="IPR036291">
    <property type="entry name" value="NAD(P)-bd_dom_sf"/>
</dbReference>
<dbReference type="EMBL" id="FNIN01000006">
    <property type="protein sequence ID" value="SDN76332.1"/>
    <property type="molecule type" value="Genomic_DNA"/>
</dbReference>
<keyword evidence="3" id="KW-0520">NAD</keyword>
<gene>
    <name evidence="6" type="ORF">SAMN04488516_10693</name>
</gene>
<evidence type="ECO:0000256" key="1">
    <source>
        <dbReference type="ARBA" id="ARBA00006601"/>
    </source>
</evidence>
<feature type="domain" description="UDP-glucose/GDP-mannose dehydrogenase C-terminal" evidence="5">
    <location>
        <begin position="322"/>
        <end position="424"/>
    </location>
</feature>
<dbReference type="InterPro" id="IPR014027">
    <property type="entry name" value="UDP-Glc/GDP-Man_DH_C"/>
</dbReference>
<dbReference type="PANTHER" id="PTHR43491">
    <property type="entry name" value="UDP-N-ACETYL-D-MANNOSAMINE DEHYDROGENASE"/>
    <property type="match status" value="1"/>
</dbReference>
<proteinExistence type="inferred from homology"/>
<sequence length="437" mass="48954">MFNFEDLKKKKEKIAVVGLGYVGLPLAVHLSHHFDVIGFDIKPNRIKELEQGIDSTREVEEEKLKISQIYYTSDPKELQKAKLIIVAVPTPIDKYHRPDLNPILSASRTVGQQLSKGSIVVYESTVYPGLTEEKCIPQLESSSGLICGQDFWVGYSPERINPGDKEHTLETIVKVVAGQTPEVTDLLAKVYGTIVKAGIHKASSIKVAEAAKVIENTQRDLNIALMNELALIFDKMGIDTLEVLQAAGTKWNFLPFRPGLVGGHCIGVDPYYLTFKAEAIGYHPQVILAGRRINDSMGKFIAEKTVKLLVQQQCLLGQVKVGILGFTFKENVPDLRNTRVIDIVEELKDFCIHVLVHDPLASPEEAKQEYNLELCSIDKLKDLDAIILAVCHEEYKRLSAQDLLKFFKNPNKAIIIDIKGMFSPIDFKNTSIVYWRL</sequence>
<evidence type="ECO:0000313" key="7">
    <source>
        <dbReference type="Proteomes" id="UP000199602"/>
    </source>
</evidence>
<dbReference type="InterPro" id="IPR036220">
    <property type="entry name" value="UDP-Glc/GDP-Man_DH_C_sf"/>
</dbReference>
<dbReference type="AlphaFoldDB" id="A0A1H0E1S6"/>
<dbReference type="GO" id="GO:0016628">
    <property type="term" value="F:oxidoreductase activity, acting on the CH-CH group of donors, NAD or NADP as acceptor"/>
    <property type="evidence" value="ECO:0007669"/>
    <property type="project" value="InterPro"/>
</dbReference>
<evidence type="ECO:0000256" key="3">
    <source>
        <dbReference type="ARBA" id="ARBA00023027"/>
    </source>
</evidence>
<dbReference type="Pfam" id="PF03720">
    <property type="entry name" value="UDPG_MGDP_dh_C"/>
    <property type="match status" value="1"/>
</dbReference>
<organism evidence="6 7">
    <name type="scientific">Desulfonauticus submarinus</name>
    <dbReference type="NCBI Taxonomy" id="206665"/>
    <lineage>
        <taxon>Bacteria</taxon>
        <taxon>Pseudomonadati</taxon>
        <taxon>Thermodesulfobacteriota</taxon>
        <taxon>Desulfovibrionia</taxon>
        <taxon>Desulfovibrionales</taxon>
        <taxon>Desulfonauticaceae</taxon>
        <taxon>Desulfonauticus</taxon>
    </lineage>
</organism>